<dbReference type="AlphaFoldDB" id="A0AAD7X3K4"/>
<comment type="caution">
    <text evidence="1">The sequence shown here is derived from an EMBL/GenBank/DDBJ whole genome shotgun (WGS) entry which is preliminary data.</text>
</comment>
<keyword evidence="2" id="KW-1185">Reference proteome</keyword>
<sequence>MTSPNASGDAVVMHTNLKTVPILGAGNITPGVLFTWETGCKQYFRHKGVDAEKQVAFVSGGFQDPRLVDWYLTNSAELECLKFPDFMDSLREHWLPHNWHADIVSDMFATRQKDDQSLDAYITIIEKLNVYLRGRPEKLDDASLKSLISANACKEIRALISRREYSFLTYVVEASTQGSPLSTLSSRGSAKSFAVQKKV</sequence>
<gene>
    <name evidence="1" type="ORF">ONZ51_g12408</name>
</gene>
<name>A0AAD7X3K4_9APHY</name>
<dbReference type="Proteomes" id="UP001215151">
    <property type="component" value="Unassembled WGS sequence"/>
</dbReference>
<evidence type="ECO:0008006" key="3">
    <source>
        <dbReference type="Google" id="ProtNLM"/>
    </source>
</evidence>
<accession>A0AAD7X3K4</accession>
<evidence type="ECO:0000313" key="2">
    <source>
        <dbReference type="Proteomes" id="UP001215151"/>
    </source>
</evidence>
<organism evidence="1 2">
    <name type="scientific">Trametes cubensis</name>
    <dbReference type="NCBI Taxonomy" id="1111947"/>
    <lineage>
        <taxon>Eukaryota</taxon>
        <taxon>Fungi</taxon>
        <taxon>Dikarya</taxon>
        <taxon>Basidiomycota</taxon>
        <taxon>Agaricomycotina</taxon>
        <taxon>Agaricomycetes</taxon>
        <taxon>Polyporales</taxon>
        <taxon>Polyporaceae</taxon>
        <taxon>Trametes</taxon>
    </lineage>
</organism>
<proteinExistence type="predicted"/>
<dbReference type="EMBL" id="JAPEVG010000756">
    <property type="protein sequence ID" value="KAJ8455558.1"/>
    <property type="molecule type" value="Genomic_DNA"/>
</dbReference>
<protein>
    <recommendedName>
        <fullName evidence="3">Retrotransposon gag domain-containing protein</fullName>
    </recommendedName>
</protein>
<reference evidence="1" key="1">
    <citation type="submission" date="2022-11" db="EMBL/GenBank/DDBJ databases">
        <title>Genome Sequence of Cubamyces cubensis.</title>
        <authorList>
            <person name="Buettner E."/>
        </authorList>
    </citation>
    <scope>NUCLEOTIDE SEQUENCE</scope>
    <source>
        <strain evidence="1">MPL-01</strain>
    </source>
</reference>
<evidence type="ECO:0000313" key="1">
    <source>
        <dbReference type="EMBL" id="KAJ8455558.1"/>
    </source>
</evidence>